<evidence type="ECO:0000313" key="3">
    <source>
        <dbReference type="Proteomes" id="UP001372338"/>
    </source>
</evidence>
<feature type="transmembrane region" description="Helical" evidence="1">
    <location>
        <begin position="54"/>
        <end position="72"/>
    </location>
</feature>
<evidence type="ECO:0000313" key="2">
    <source>
        <dbReference type="EMBL" id="KAK7282107.1"/>
    </source>
</evidence>
<dbReference type="Proteomes" id="UP001372338">
    <property type="component" value="Unassembled WGS sequence"/>
</dbReference>
<keyword evidence="1" id="KW-0812">Transmembrane</keyword>
<protein>
    <submittedName>
        <fullName evidence="2">Uncharacterized protein</fullName>
    </submittedName>
</protein>
<keyword evidence="1" id="KW-1133">Transmembrane helix</keyword>
<name>A0AAN9FT31_CROPI</name>
<dbReference type="EMBL" id="JAYWIO010000002">
    <property type="protein sequence ID" value="KAK7282107.1"/>
    <property type="molecule type" value="Genomic_DNA"/>
</dbReference>
<gene>
    <name evidence="2" type="ORF">RIF29_10650</name>
</gene>
<keyword evidence="3" id="KW-1185">Reference proteome</keyword>
<dbReference type="AlphaFoldDB" id="A0AAN9FT31"/>
<reference evidence="2 3" key="1">
    <citation type="submission" date="2024-01" db="EMBL/GenBank/DDBJ databases">
        <title>The genomes of 5 underutilized Papilionoideae crops provide insights into root nodulation and disease resistanc.</title>
        <authorList>
            <person name="Yuan L."/>
        </authorList>
    </citation>
    <scope>NUCLEOTIDE SEQUENCE [LARGE SCALE GENOMIC DNA]</scope>
    <source>
        <strain evidence="2">ZHUSHIDOU_FW_LH</strain>
        <tissue evidence="2">Leaf</tissue>
    </source>
</reference>
<accession>A0AAN9FT31</accession>
<sequence>MMNCKHNVAEFNAPSAFTSGVVQAGEQPESNTMVGSFGGRLETIDLFVKYPQHVALGICAGELCMLLICIFLKYRKMTVTLDDVSNILHIFVKGHFVAPTSLKDGPTVDALILFLRCNIIDANFAFSDGCFKFSWLMSEYVKHKEVKNHDEAMRIIYCS</sequence>
<proteinExistence type="predicted"/>
<organism evidence="2 3">
    <name type="scientific">Crotalaria pallida</name>
    <name type="common">Smooth rattlebox</name>
    <name type="synonym">Crotalaria striata</name>
    <dbReference type="NCBI Taxonomy" id="3830"/>
    <lineage>
        <taxon>Eukaryota</taxon>
        <taxon>Viridiplantae</taxon>
        <taxon>Streptophyta</taxon>
        <taxon>Embryophyta</taxon>
        <taxon>Tracheophyta</taxon>
        <taxon>Spermatophyta</taxon>
        <taxon>Magnoliopsida</taxon>
        <taxon>eudicotyledons</taxon>
        <taxon>Gunneridae</taxon>
        <taxon>Pentapetalae</taxon>
        <taxon>rosids</taxon>
        <taxon>fabids</taxon>
        <taxon>Fabales</taxon>
        <taxon>Fabaceae</taxon>
        <taxon>Papilionoideae</taxon>
        <taxon>50 kb inversion clade</taxon>
        <taxon>genistoids sensu lato</taxon>
        <taxon>core genistoids</taxon>
        <taxon>Crotalarieae</taxon>
        <taxon>Crotalaria</taxon>
    </lineage>
</organism>
<comment type="caution">
    <text evidence="2">The sequence shown here is derived from an EMBL/GenBank/DDBJ whole genome shotgun (WGS) entry which is preliminary data.</text>
</comment>
<evidence type="ECO:0000256" key="1">
    <source>
        <dbReference type="SAM" id="Phobius"/>
    </source>
</evidence>
<keyword evidence="1" id="KW-0472">Membrane</keyword>